<accession>A0A9X2M5Q6</accession>
<evidence type="ECO:0000313" key="1">
    <source>
        <dbReference type="EMBL" id="MCR1821317.1"/>
    </source>
</evidence>
<dbReference type="Proteomes" id="UP001140817">
    <property type="component" value="Unassembled WGS sequence"/>
</dbReference>
<reference evidence="1" key="1">
    <citation type="submission" date="2022-07" db="EMBL/GenBank/DDBJ databases">
        <title>Enhanced cultured diversity of the mouse gut microbiota enables custom-made synthetic communities.</title>
        <authorList>
            <person name="Afrizal A."/>
        </authorList>
    </citation>
    <scope>NUCLEOTIDE SEQUENCE</scope>
    <source>
        <strain evidence="1">DSM 29186</strain>
    </source>
</reference>
<name>A0A9X2M5Q6_9FIRM</name>
<protein>
    <submittedName>
        <fullName evidence="1">Uncharacterized protein</fullName>
    </submittedName>
</protein>
<dbReference type="AlphaFoldDB" id="A0A9X2M5Q6"/>
<sequence>METTKKPNPHQPHQVSYKKDNIRDAQISEYIDKMKDGIGISNYLKILVENDMKAKGEWKYY</sequence>
<proteinExistence type="predicted"/>
<comment type="caution">
    <text evidence="1">The sequence shown here is derived from an EMBL/GenBank/DDBJ whole genome shotgun (WGS) entry which is preliminary data.</text>
</comment>
<dbReference type="EMBL" id="JANKBY010000004">
    <property type="protein sequence ID" value="MCR1821317.1"/>
    <property type="molecule type" value="Genomic_DNA"/>
</dbReference>
<dbReference type="RefSeq" id="WP_257559971.1">
    <property type="nucleotide sequence ID" value="NZ_JANKBY010000004.1"/>
</dbReference>
<organism evidence="1 2">
    <name type="scientific">Terrisporobacter muris</name>
    <dbReference type="NCBI Taxonomy" id="2963284"/>
    <lineage>
        <taxon>Bacteria</taxon>
        <taxon>Bacillati</taxon>
        <taxon>Bacillota</taxon>
        <taxon>Clostridia</taxon>
        <taxon>Peptostreptococcales</taxon>
        <taxon>Peptostreptococcaceae</taxon>
        <taxon>Terrisporobacter</taxon>
    </lineage>
</organism>
<evidence type="ECO:0000313" key="2">
    <source>
        <dbReference type="Proteomes" id="UP001140817"/>
    </source>
</evidence>
<gene>
    <name evidence="1" type="ORF">NSA58_00825</name>
</gene>
<keyword evidence="2" id="KW-1185">Reference proteome</keyword>